<keyword evidence="1" id="KW-0732">Signal</keyword>
<accession>A0A973W076</accession>
<sequence length="239" mass="25503">MESSIAARGLGAVALCVLATGCAAVTPVAYSEVASSAYMTPDTSDSSGRVPYRYAPPVEWRSYNKVMLDPVVIYRGADHQFGDMSEKDKETLAAYMQTRFADKLRGRFTLVNTRGPNTFRLRLTLTGAVANTPVLGTLSRFDLAGAVYNGVQAARDGEGTMTGSVIYAVEMFDSSTSRLLGAYVSKQYPNAYDIKASVGDLAAATAGIDKGADAFMAQTQVRRASRVLKTIPAMKGPLP</sequence>
<feature type="chain" id="PRO_5037800439" evidence="1">
    <location>
        <begin position="20"/>
        <end position="239"/>
    </location>
</feature>
<proteinExistence type="predicted"/>
<dbReference type="RefSeq" id="WP_166204505.1">
    <property type="nucleotide sequence ID" value="NZ_CP088285.1"/>
</dbReference>
<organism evidence="2">
    <name type="scientific">Bradyrhizobium septentrionale</name>
    <dbReference type="NCBI Taxonomy" id="1404411"/>
    <lineage>
        <taxon>Bacteria</taxon>
        <taxon>Pseudomonadati</taxon>
        <taxon>Pseudomonadota</taxon>
        <taxon>Alphaproteobacteria</taxon>
        <taxon>Hyphomicrobiales</taxon>
        <taxon>Nitrobacteraceae</taxon>
        <taxon>Bradyrhizobium</taxon>
    </lineage>
</organism>
<dbReference type="AlphaFoldDB" id="A0A973W076"/>
<dbReference type="Pfam" id="PF11769">
    <property type="entry name" value="DUF3313"/>
    <property type="match status" value="1"/>
</dbReference>
<evidence type="ECO:0000313" key="2">
    <source>
        <dbReference type="EMBL" id="NVI45096.1"/>
    </source>
</evidence>
<comment type="caution">
    <text evidence="2">The sequence shown here is derived from an EMBL/GenBank/DDBJ whole genome shotgun (WGS) entry which is preliminary data.</text>
</comment>
<dbReference type="EMBL" id="JAAOLE020000001">
    <property type="protein sequence ID" value="NVI45096.1"/>
    <property type="molecule type" value="Genomic_DNA"/>
</dbReference>
<name>A0A973W076_9BRAD</name>
<feature type="signal peptide" evidence="1">
    <location>
        <begin position="1"/>
        <end position="19"/>
    </location>
</feature>
<gene>
    <name evidence="2" type="ORF">HAP48_019480</name>
</gene>
<dbReference type="InterPro" id="IPR021747">
    <property type="entry name" value="DUF3313"/>
</dbReference>
<reference evidence="2" key="1">
    <citation type="submission" date="2020-06" db="EMBL/GenBank/DDBJ databases">
        <title>Whole Genome Sequence of Bradyrhizobium sp. Strain 1S1.</title>
        <authorList>
            <person name="Bromfield E.S.P."/>
            <person name="Cloutier S."/>
        </authorList>
    </citation>
    <scope>NUCLEOTIDE SEQUENCE [LARGE SCALE GENOMIC DNA]</scope>
    <source>
        <strain evidence="2">1S1</strain>
    </source>
</reference>
<evidence type="ECO:0000256" key="1">
    <source>
        <dbReference type="SAM" id="SignalP"/>
    </source>
</evidence>
<protein>
    <submittedName>
        <fullName evidence="2">DUF3313 domain-containing protein</fullName>
    </submittedName>
</protein>